<protein>
    <recommendedName>
        <fullName evidence="1">DDE-1 domain-containing protein</fullName>
    </recommendedName>
</protein>
<proteinExistence type="predicted"/>
<keyword evidence="3" id="KW-1185">Reference proteome</keyword>
<dbReference type="AlphaFoldDB" id="A0A225W4W2"/>
<dbReference type="Proteomes" id="UP000198211">
    <property type="component" value="Unassembled WGS sequence"/>
</dbReference>
<dbReference type="EMBL" id="NBNE01001952">
    <property type="protein sequence ID" value="OWZ12067.1"/>
    <property type="molecule type" value="Genomic_DNA"/>
</dbReference>
<dbReference type="STRING" id="4795.A0A225W4W2"/>
<gene>
    <name evidence="2" type="ORF">PHMEG_00014830</name>
</gene>
<evidence type="ECO:0000313" key="3">
    <source>
        <dbReference type="Proteomes" id="UP000198211"/>
    </source>
</evidence>
<feature type="domain" description="DDE-1" evidence="1">
    <location>
        <begin position="58"/>
        <end position="121"/>
    </location>
</feature>
<sequence>MFIRRFLKRNRLMVRRITHKGRGTVNGFRLSVFLAASATGKKLNAYCDAKVIHDWIESRRICQPMDVSVMKAFKNQVTNAYLQYHINHPFPSNPREKRAVMSKIVAEAWDAIPTKVIVNGFIKELLVLQFPQHTQEAVKQDQVIVVECETGSGKTADPTVPHAAQTDMWTVGLPLAMSDLQLSKRLHYSLDGAHEHTLSTDILFSLLKEVLPKRRVH</sequence>
<dbReference type="InterPro" id="IPR004875">
    <property type="entry name" value="DDE_SF_endonuclease_dom"/>
</dbReference>
<comment type="caution">
    <text evidence="2">The sequence shown here is derived from an EMBL/GenBank/DDBJ whole genome shotgun (WGS) entry which is preliminary data.</text>
</comment>
<dbReference type="GO" id="GO:0003676">
    <property type="term" value="F:nucleic acid binding"/>
    <property type="evidence" value="ECO:0007669"/>
    <property type="project" value="InterPro"/>
</dbReference>
<evidence type="ECO:0000259" key="1">
    <source>
        <dbReference type="Pfam" id="PF03184"/>
    </source>
</evidence>
<name>A0A225W4W2_9STRA</name>
<accession>A0A225W4W2</accession>
<reference evidence="3" key="1">
    <citation type="submission" date="2017-03" db="EMBL/GenBank/DDBJ databases">
        <title>Phytopthora megakarya and P. palmivora, two closely related causual agents of cacao black pod achieved similar genome size and gene model numbers by different mechanisms.</title>
        <authorList>
            <person name="Ali S."/>
            <person name="Shao J."/>
            <person name="Larry D.J."/>
            <person name="Kronmiller B."/>
            <person name="Shen D."/>
            <person name="Strem M.D."/>
            <person name="Melnick R.L."/>
            <person name="Guiltinan M.J."/>
            <person name="Tyler B.M."/>
            <person name="Meinhardt L.W."/>
            <person name="Bailey B.A."/>
        </authorList>
    </citation>
    <scope>NUCLEOTIDE SEQUENCE [LARGE SCALE GENOMIC DNA]</scope>
    <source>
        <strain evidence="3">zdho120</strain>
    </source>
</reference>
<dbReference type="Pfam" id="PF03184">
    <property type="entry name" value="DDE_1"/>
    <property type="match status" value="1"/>
</dbReference>
<organism evidence="2 3">
    <name type="scientific">Phytophthora megakarya</name>
    <dbReference type="NCBI Taxonomy" id="4795"/>
    <lineage>
        <taxon>Eukaryota</taxon>
        <taxon>Sar</taxon>
        <taxon>Stramenopiles</taxon>
        <taxon>Oomycota</taxon>
        <taxon>Peronosporomycetes</taxon>
        <taxon>Peronosporales</taxon>
        <taxon>Peronosporaceae</taxon>
        <taxon>Phytophthora</taxon>
    </lineage>
</organism>
<evidence type="ECO:0000313" key="2">
    <source>
        <dbReference type="EMBL" id="OWZ12067.1"/>
    </source>
</evidence>